<keyword evidence="3" id="KW-1185">Reference proteome</keyword>
<protein>
    <submittedName>
        <fullName evidence="2">Uncharacterized protein</fullName>
    </submittedName>
</protein>
<dbReference type="AlphaFoldDB" id="A0A397UCY3"/>
<gene>
    <name evidence="2" type="ORF">C2G38_2045484</name>
</gene>
<dbReference type="OrthoDB" id="2436476at2759"/>
<reference evidence="2 3" key="1">
    <citation type="submission" date="2018-06" db="EMBL/GenBank/DDBJ databases">
        <title>Comparative genomics reveals the genomic features of Rhizophagus irregularis, R. cerebriforme, R. diaphanum and Gigaspora rosea, and their symbiotic lifestyle signature.</title>
        <authorList>
            <person name="Morin E."/>
            <person name="San Clemente H."/>
            <person name="Chen E.C.H."/>
            <person name="De La Providencia I."/>
            <person name="Hainaut M."/>
            <person name="Kuo A."/>
            <person name="Kohler A."/>
            <person name="Murat C."/>
            <person name="Tang N."/>
            <person name="Roy S."/>
            <person name="Loubradou J."/>
            <person name="Henrissat B."/>
            <person name="Grigoriev I.V."/>
            <person name="Corradi N."/>
            <person name="Roux C."/>
            <person name="Martin F.M."/>
        </authorList>
    </citation>
    <scope>NUCLEOTIDE SEQUENCE [LARGE SCALE GENOMIC DNA]</scope>
    <source>
        <strain evidence="2 3">DAOM 194757</strain>
    </source>
</reference>
<evidence type="ECO:0000313" key="3">
    <source>
        <dbReference type="Proteomes" id="UP000266673"/>
    </source>
</evidence>
<dbReference type="Proteomes" id="UP000266673">
    <property type="component" value="Unassembled WGS sequence"/>
</dbReference>
<comment type="caution">
    <text evidence="2">The sequence shown here is derived from an EMBL/GenBank/DDBJ whole genome shotgun (WGS) entry which is preliminary data.</text>
</comment>
<organism evidence="2 3">
    <name type="scientific">Gigaspora rosea</name>
    <dbReference type="NCBI Taxonomy" id="44941"/>
    <lineage>
        <taxon>Eukaryota</taxon>
        <taxon>Fungi</taxon>
        <taxon>Fungi incertae sedis</taxon>
        <taxon>Mucoromycota</taxon>
        <taxon>Glomeromycotina</taxon>
        <taxon>Glomeromycetes</taxon>
        <taxon>Diversisporales</taxon>
        <taxon>Gigasporaceae</taxon>
        <taxon>Gigaspora</taxon>
    </lineage>
</organism>
<evidence type="ECO:0000256" key="1">
    <source>
        <dbReference type="SAM" id="MobiDB-lite"/>
    </source>
</evidence>
<accession>A0A397UCY3</accession>
<evidence type="ECO:0000313" key="2">
    <source>
        <dbReference type="EMBL" id="RIB08054.1"/>
    </source>
</evidence>
<feature type="compositionally biased region" description="Polar residues" evidence="1">
    <location>
        <begin position="200"/>
        <end position="218"/>
    </location>
</feature>
<feature type="region of interest" description="Disordered" evidence="1">
    <location>
        <begin position="200"/>
        <end position="251"/>
    </location>
</feature>
<sequence>MPAKLFTICYVQACIERLTQEFTVKDITAIVRLSDDDPSKIIYLNIKAFIPLTENNDHYIEPFETGDVISVKGKFVGRDNYYTVSATSIKALDFDFDDMSALGINTFIIGITNQTIKNVENNISLEFYVEEKVGEKEPSNFWVETRHNVNNRYLSNKTGAINQNARSTTAILVGTIVYDVSTGKHIVVLEDITMITSNRNNSTAQSSVPPWLAQTSVPGYTRNRQPRGATPKVSKKGRSTLSNMGPTSTPPPQVKILMKSYKQIQAQPLQTQSRIYRPPTPNNYHILKVMRTRKAVFSYLSSSLS</sequence>
<name>A0A397UCY3_9GLOM</name>
<proteinExistence type="predicted"/>
<dbReference type="EMBL" id="QKWP01001559">
    <property type="protein sequence ID" value="RIB08054.1"/>
    <property type="molecule type" value="Genomic_DNA"/>
</dbReference>